<dbReference type="PROSITE" id="PS50110">
    <property type="entry name" value="RESPONSE_REGULATORY"/>
    <property type="match status" value="1"/>
</dbReference>
<dbReference type="SUPFAM" id="SSF47384">
    <property type="entry name" value="Homodimeric domain of signal transducing histidine kinase"/>
    <property type="match status" value="1"/>
</dbReference>
<dbReference type="PRINTS" id="PR00344">
    <property type="entry name" value="BCTRLSENSOR"/>
</dbReference>
<dbReference type="Proteomes" id="UP000665561">
    <property type="component" value="Unassembled WGS sequence"/>
</dbReference>
<evidence type="ECO:0000313" key="14">
    <source>
        <dbReference type="Proteomes" id="UP000665561"/>
    </source>
</evidence>
<feature type="modified residue" description="4-aspartylphosphate" evidence="9">
    <location>
        <position position="742"/>
    </location>
</feature>
<keyword evidence="10" id="KW-1133">Transmembrane helix</keyword>
<keyword evidence="4" id="KW-0808">Transferase</keyword>
<dbReference type="SUPFAM" id="SSF49785">
    <property type="entry name" value="Galactose-binding domain-like"/>
    <property type="match status" value="1"/>
</dbReference>
<evidence type="ECO:0000259" key="12">
    <source>
        <dbReference type="PROSITE" id="PS50110"/>
    </source>
</evidence>
<comment type="caution">
    <text evidence="13">The sequence shown here is derived from an EMBL/GenBank/DDBJ whole genome shotgun (WGS) entry which is preliminary data.</text>
</comment>
<dbReference type="Pfam" id="PF02518">
    <property type="entry name" value="HATPase_c"/>
    <property type="match status" value="2"/>
</dbReference>
<dbReference type="CDD" id="cd00082">
    <property type="entry name" value="HisKA"/>
    <property type="match status" value="1"/>
</dbReference>
<dbReference type="EC" id="2.7.13.3" evidence="2"/>
<accession>A0ABW9XX50</accession>
<evidence type="ECO:0000313" key="13">
    <source>
        <dbReference type="EMBL" id="NBD27271.1"/>
    </source>
</evidence>
<feature type="transmembrane region" description="Helical" evidence="10">
    <location>
        <begin position="235"/>
        <end position="257"/>
    </location>
</feature>
<feature type="domain" description="Response regulatory" evidence="12">
    <location>
        <begin position="693"/>
        <end position="809"/>
    </location>
</feature>
<evidence type="ECO:0000256" key="5">
    <source>
        <dbReference type="ARBA" id="ARBA00022741"/>
    </source>
</evidence>
<feature type="transmembrane region" description="Helical" evidence="10">
    <location>
        <begin position="302"/>
        <end position="321"/>
    </location>
</feature>
<feature type="transmembrane region" description="Helical" evidence="10">
    <location>
        <begin position="393"/>
        <end position="411"/>
    </location>
</feature>
<keyword evidence="14" id="KW-1185">Reference proteome</keyword>
<dbReference type="InterPro" id="IPR008979">
    <property type="entry name" value="Galactose-bd-like_sf"/>
</dbReference>
<dbReference type="InterPro" id="IPR003594">
    <property type="entry name" value="HATPase_dom"/>
</dbReference>
<dbReference type="SMART" id="SM00388">
    <property type="entry name" value="HisKA"/>
    <property type="match status" value="1"/>
</dbReference>
<keyword evidence="6" id="KW-0418">Kinase</keyword>
<dbReference type="InterPro" id="IPR001789">
    <property type="entry name" value="Sig_transdc_resp-reg_receiver"/>
</dbReference>
<protein>
    <recommendedName>
        <fullName evidence="2">histidine kinase</fullName>
        <ecNumber evidence="2">2.7.13.3</ecNumber>
    </recommendedName>
</protein>
<feature type="transmembrane region" description="Helical" evidence="10">
    <location>
        <begin position="269"/>
        <end position="290"/>
    </location>
</feature>
<proteinExistence type="predicted"/>
<dbReference type="InterPro" id="IPR036097">
    <property type="entry name" value="HisK_dim/P_sf"/>
</dbReference>
<dbReference type="Pfam" id="PF06580">
    <property type="entry name" value="His_kinase"/>
    <property type="match status" value="1"/>
</dbReference>
<keyword evidence="7" id="KW-0067">ATP-binding</keyword>
<feature type="domain" description="Histidine kinase" evidence="11">
    <location>
        <begin position="920"/>
        <end position="1023"/>
    </location>
</feature>
<evidence type="ECO:0000256" key="6">
    <source>
        <dbReference type="ARBA" id="ARBA00022777"/>
    </source>
</evidence>
<evidence type="ECO:0000256" key="8">
    <source>
        <dbReference type="ARBA" id="ARBA00023012"/>
    </source>
</evidence>
<evidence type="ECO:0000256" key="4">
    <source>
        <dbReference type="ARBA" id="ARBA00022679"/>
    </source>
</evidence>
<keyword evidence="5" id="KW-0547">Nucleotide-binding</keyword>
<keyword evidence="10" id="KW-0472">Membrane</keyword>
<feature type="transmembrane region" description="Helical" evidence="10">
    <location>
        <begin position="361"/>
        <end position="381"/>
    </location>
</feature>
<dbReference type="SUPFAM" id="SSF55874">
    <property type="entry name" value="ATPase domain of HSP90 chaperone/DNA topoisomerase II/histidine kinase"/>
    <property type="match status" value="2"/>
</dbReference>
<keyword evidence="8" id="KW-0902">Two-component regulatory system</keyword>
<dbReference type="PROSITE" id="PS50109">
    <property type="entry name" value="HIS_KIN"/>
    <property type="match status" value="2"/>
</dbReference>
<reference evidence="13 14" key="1">
    <citation type="submission" date="2020-01" db="EMBL/GenBank/DDBJ databases">
        <title>Paenibacillus soybeanensis sp. nov. isolated from the nodules of soybean (Glycine max(L.) Merr).</title>
        <authorList>
            <person name="Wang H."/>
        </authorList>
    </citation>
    <scope>NUCLEOTIDE SEQUENCE [LARGE SCALE GENOMIC DNA]</scope>
    <source>
        <strain evidence="13 14">T1</strain>
    </source>
</reference>
<dbReference type="PANTHER" id="PTHR43047">
    <property type="entry name" value="TWO-COMPONENT HISTIDINE PROTEIN KINASE"/>
    <property type="match status" value="1"/>
</dbReference>
<dbReference type="InterPro" id="IPR036890">
    <property type="entry name" value="HATPase_C_sf"/>
</dbReference>
<dbReference type="SUPFAM" id="SSF52172">
    <property type="entry name" value="CheY-like"/>
    <property type="match status" value="1"/>
</dbReference>
<gene>
    <name evidence="13" type="ORF">GT019_25660</name>
</gene>
<keyword evidence="3 9" id="KW-0597">Phosphoprotein</keyword>
<sequence length="1023" mass="113184">MKTFLLTLLVIVMGSVMLYAGLHSFSEDPNSPAHANIQDGRLDLTRVNLSNDRPLRLDGRWEFYWNRLIDPQGGAFVQPSFFAVPSNWKGQVDGQQLTGHGAATYRLVMKMKPSDAVYGMKISNIRMASAIYVNGELVGGGGRPGLTKSAYAYRNNPYSVFFQVKGDTADIVIHAANFDFPQGGIPYDIYFGKARSINELNMTTITLNMVAIIALFMLGIYHLCVYLVRREEKGLLYFGLYAVVSSLAFACNGDRIFMSYVNLPMEPFYKIYTASLFSALILMVLFLRTMCVGLIPVWFSRGVAYAIGLYVLFVLATPFAVYSRFNLTIGFVQILVYLAVIVMLTRSLLKGRYGNFSRNDLLLFILALVCFLVGLIDYTLYLGSIVRDYYPGYLGILGFCMMIAVMMAFRFSQAYQTIASMSVELRQADRLKDEFLVHTAHEFQTPLNGLINLSDAMLEGSSGRLNASQQRNMSIIHDVSRRLSALVRDILDLEKIKRDELSIRPASVDLKAVAAVVFELLAYHSAGKSVELRNEIPDGLPAVLADEDRLKQVVYNLVGNALKFTASGSVVLSASVQRNRLTLFVEDTGIGIAEDQRERAFRAFETLHNPLSEGSGSTGLGLYISRRLMRMMDGDIRVDWSQAGAGTRMAATLPLAKEPPSKAAAMGLAQPEPAAAGGLHAAALPPLRSDRRTVLAVDDEPSNLQVLSSLFEGEFNFLHATNGRDALELLHETPGVDLVLLDVMMPGMSGYETCREIRKRHSLFELPVMLMTVLHSAEDVSAGFEAGANDYVVKPFDLREIRARTATLLQLKQSVGDALKARMDFLQSQIKPHFLFNALNAILSFCRTDGARAEQLLTHLSDYLRRSFDPGQGAYVTVQDELQLVHAYAEIEKARFEERLEIRMDVDEAALPKTLLPLSIQPLVENAIRHGVMRKEDGGTVHVAVKVEDGAVRVEVRDDGVGIPPDRLRTLLDASASADKPARQGVGLLNIHLRLIHFFGNGLKINSAPGEGTTVEYTIGKRS</sequence>
<evidence type="ECO:0000259" key="11">
    <source>
        <dbReference type="PROSITE" id="PS50109"/>
    </source>
</evidence>
<evidence type="ECO:0000256" key="1">
    <source>
        <dbReference type="ARBA" id="ARBA00000085"/>
    </source>
</evidence>
<feature type="transmembrane region" description="Helical" evidence="10">
    <location>
        <begin position="327"/>
        <end position="349"/>
    </location>
</feature>
<dbReference type="SMART" id="SM00448">
    <property type="entry name" value="REC"/>
    <property type="match status" value="1"/>
</dbReference>
<name>A0ABW9XX50_9BACL</name>
<dbReference type="Pfam" id="PF07695">
    <property type="entry name" value="7TMR-DISM_7TM"/>
    <property type="match status" value="1"/>
</dbReference>
<dbReference type="InterPro" id="IPR004358">
    <property type="entry name" value="Sig_transdc_His_kin-like_C"/>
</dbReference>
<dbReference type="Pfam" id="PF00512">
    <property type="entry name" value="HisKA"/>
    <property type="match status" value="1"/>
</dbReference>
<dbReference type="Gene3D" id="3.30.565.10">
    <property type="entry name" value="Histidine kinase-like ATPase, C-terminal domain"/>
    <property type="match status" value="2"/>
</dbReference>
<organism evidence="13 14">
    <name type="scientific">Paenibacillus glycinis</name>
    <dbReference type="NCBI Taxonomy" id="2697035"/>
    <lineage>
        <taxon>Bacteria</taxon>
        <taxon>Bacillati</taxon>
        <taxon>Bacillota</taxon>
        <taxon>Bacilli</taxon>
        <taxon>Bacillales</taxon>
        <taxon>Paenibacillaceae</taxon>
        <taxon>Paenibacillus</taxon>
    </lineage>
</organism>
<dbReference type="InterPro" id="IPR010559">
    <property type="entry name" value="Sig_transdc_His_kin_internal"/>
</dbReference>
<dbReference type="InterPro" id="IPR011623">
    <property type="entry name" value="7TMR_DISM_rcpt_extracell_dom1"/>
</dbReference>
<dbReference type="InterPro" id="IPR005467">
    <property type="entry name" value="His_kinase_dom"/>
</dbReference>
<evidence type="ECO:0000256" key="10">
    <source>
        <dbReference type="SAM" id="Phobius"/>
    </source>
</evidence>
<keyword evidence="10" id="KW-0812">Transmembrane</keyword>
<evidence type="ECO:0000256" key="7">
    <source>
        <dbReference type="ARBA" id="ARBA00022840"/>
    </source>
</evidence>
<dbReference type="Gene3D" id="1.10.287.130">
    <property type="match status" value="1"/>
</dbReference>
<feature type="domain" description="Histidine kinase" evidence="11">
    <location>
        <begin position="438"/>
        <end position="657"/>
    </location>
</feature>
<dbReference type="InterPro" id="IPR011006">
    <property type="entry name" value="CheY-like_superfamily"/>
</dbReference>
<dbReference type="Pfam" id="PF00072">
    <property type="entry name" value="Response_reg"/>
    <property type="match status" value="1"/>
</dbReference>
<comment type="catalytic activity">
    <reaction evidence="1">
        <text>ATP + protein L-histidine = ADP + protein N-phospho-L-histidine.</text>
        <dbReference type="EC" id="2.7.13.3"/>
    </reaction>
</comment>
<dbReference type="SMART" id="SM00387">
    <property type="entry name" value="HATPase_c"/>
    <property type="match status" value="2"/>
</dbReference>
<evidence type="ECO:0000256" key="9">
    <source>
        <dbReference type="PROSITE-ProRule" id="PRU00169"/>
    </source>
</evidence>
<evidence type="ECO:0000256" key="2">
    <source>
        <dbReference type="ARBA" id="ARBA00012438"/>
    </source>
</evidence>
<dbReference type="EMBL" id="JAAAMV010000026">
    <property type="protein sequence ID" value="NBD27271.1"/>
    <property type="molecule type" value="Genomic_DNA"/>
</dbReference>
<evidence type="ECO:0000256" key="3">
    <source>
        <dbReference type="ARBA" id="ARBA00022553"/>
    </source>
</evidence>
<dbReference type="Gene3D" id="3.40.50.2300">
    <property type="match status" value="1"/>
</dbReference>
<dbReference type="RefSeq" id="WP_161746293.1">
    <property type="nucleotide sequence ID" value="NZ_JAAAMV010000026.1"/>
</dbReference>
<dbReference type="InterPro" id="IPR003661">
    <property type="entry name" value="HisK_dim/P_dom"/>
</dbReference>
<feature type="transmembrane region" description="Helical" evidence="10">
    <location>
        <begin position="205"/>
        <end position="228"/>
    </location>
</feature>
<dbReference type="PANTHER" id="PTHR43047:SF64">
    <property type="entry name" value="HISTIDINE KINASE CONTAINING CHEY-HOMOLOGOUS RECEIVER DOMAIN AND PAS DOMAIN-RELATED"/>
    <property type="match status" value="1"/>
</dbReference>